<gene>
    <name evidence="3" type="ORF">G7043_36255</name>
</gene>
<feature type="domain" description="HTH cro/C1-type" evidence="2">
    <location>
        <begin position="43"/>
        <end position="90"/>
    </location>
</feature>
<dbReference type="EMBL" id="JAAMPJ010000012">
    <property type="protein sequence ID" value="NGY64379.1"/>
    <property type="molecule type" value="Genomic_DNA"/>
</dbReference>
<proteinExistence type="predicted"/>
<comment type="caution">
    <text evidence="3">The sequence shown here is derived from an EMBL/GenBank/DDBJ whole genome shotgun (WGS) entry which is preliminary data.</text>
</comment>
<keyword evidence="4" id="KW-1185">Reference proteome</keyword>
<evidence type="ECO:0000313" key="3">
    <source>
        <dbReference type="EMBL" id="NGY64379.1"/>
    </source>
</evidence>
<dbReference type="Pfam" id="PF13560">
    <property type="entry name" value="HTH_31"/>
    <property type="match status" value="1"/>
</dbReference>
<dbReference type="GO" id="GO:0003677">
    <property type="term" value="F:DNA binding"/>
    <property type="evidence" value="ECO:0007669"/>
    <property type="project" value="InterPro"/>
</dbReference>
<dbReference type="AlphaFoldDB" id="A0A7C9W6M4"/>
<evidence type="ECO:0000256" key="1">
    <source>
        <dbReference type="SAM" id="MobiDB-lite"/>
    </source>
</evidence>
<dbReference type="PROSITE" id="PS50943">
    <property type="entry name" value="HTH_CROC1"/>
    <property type="match status" value="1"/>
</dbReference>
<protein>
    <submittedName>
        <fullName evidence="3">Helix-turn-helix transcriptional regulator</fullName>
    </submittedName>
</protein>
<feature type="region of interest" description="Disordered" evidence="1">
    <location>
        <begin position="178"/>
        <end position="224"/>
    </location>
</feature>
<dbReference type="InterPro" id="IPR041413">
    <property type="entry name" value="MLTR_LBD"/>
</dbReference>
<dbReference type="InterPro" id="IPR010982">
    <property type="entry name" value="Lambda_DNA-bd_dom_sf"/>
</dbReference>
<reference evidence="3 4" key="1">
    <citation type="submission" date="2020-03" db="EMBL/GenBank/DDBJ databases">
        <title>Isolation and identification of active actinomycetes.</title>
        <authorList>
            <person name="Sun X."/>
        </authorList>
    </citation>
    <scope>NUCLEOTIDE SEQUENCE [LARGE SCALE GENOMIC DNA]</scope>
    <source>
        <strain evidence="3 4">NEAU-D13</strain>
    </source>
</reference>
<organism evidence="3 4">
    <name type="scientific">Lentzea alba</name>
    <dbReference type="NCBI Taxonomy" id="2714351"/>
    <lineage>
        <taxon>Bacteria</taxon>
        <taxon>Bacillati</taxon>
        <taxon>Actinomycetota</taxon>
        <taxon>Actinomycetes</taxon>
        <taxon>Pseudonocardiales</taxon>
        <taxon>Pseudonocardiaceae</taxon>
        <taxon>Lentzea</taxon>
    </lineage>
</organism>
<evidence type="ECO:0000313" key="4">
    <source>
        <dbReference type="Proteomes" id="UP000481360"/>
    </source>
</evidence>
<dbReference type="Pfam" id="PF17765">
    <property type="entry name" value="MLTR_LBD"/>
    <property type="match status" value="1"/>
</dbReference>
<dbReference type="RefSeq" id="WP_166053180.1">
    <property type="nucleotide sequence ID" value="NZ_JAAMPJ010000012.1"/>
</dbReference>
<dbReference type="CDD" id="cd00093">
    <property type="entry name" value="HTH_XRE"/>
    <property type="match status" value="1"/>
</dbReference>
<feature type="region of interest" description="Disordered" evidence="1">
    <location>
        <begin position="1"/>
        <end position="39"/>
    </location>
</feature>
<dbReference type="PANTHER" id="PTHR35010:SF2">
    <property type="entry name" value="BLL4672 PROTEIN"/>
    <property type="match status" value="1"/>
</dbReference>
<dbReference type="SUPFAM" id="SSF47413">
    <property type="entry name" value="lambda repressor-like DNA-binding domains"/>
    <property type="match status" value="1"/>
</dbReference>
<sequence length="224" mass="24812">MRDQPPSTSDRQAELKDFPRSRRARVKPEDVGLPSSGRRRVPGLRREELAQLAGVSFTYYARLEQGYSDGISTSVLDAVARALRLTGEEHGHLLQLAQPTRAGSPEPDVEQVRPGVRNLLDALGAPGIVVGRRRNVLGWNRLATAVFGDLSHLPPHQHNWARQVFLCPATRERFVDLGQRSGTSPAPPGRSPGRSAVKRSNPAWPWRPPGLILRQSTAEPRRVR</sequence>
<accession>A0A7C9W6M4</accession>
<feature type="compositionally biased region" description="Basic and acidic residues" evidence="1">
    <location>
        <begin position="11"/>
        <end position="30"/>
    </location>
</feature>
<dbReference type="InterPro" id="IPR001387">
    <property type="entry name" value="Cro/C1-type_HTH"/>
</dbReference>
<dbReference type="Proteomes" id="UP000481360">
    <property type="component" value="Unassembled WGS sequence"/>
</dbReference>
<feature type="compositionally biased region" description="Polar residues" evidence="1">
    <location>
        <begin position="1"/>
        <end position="10"/>
    </location>
</feature>
<dbReference type="Gene3D" id="3.30.450.180">
    <property type="match status" value="1"/>
</dbReference>
<name>A0A7C9W6M4_9PSEU</name>
<evidence type="ECO:0000259" key="2">
    <source>
        <dbReference type="PROSITE" id="PS50943"/>
    </source>
</evidence>
<dbReference type="Gene3D" id="1.10.260.40">
    <property type="entry name" value="lambda repressor-like DNA-binding domains"/>
    <property type="match status" value="1"/>
</dbReference>
<dbReference type="PANTHER" id="PTHR35010">
    <property type="entry name" value="BLL4672 PROTEIN-RELATED"/>
    <property type="match status" value="1"/>
</dbReference>
<dbReference type="SMART" id="SM00530">
    <property type="entry name" value="HTH_XRE"/>
    <property type="match status" value="1"/>
</dbReference>